<proteinExistence type="inferred from homology"/>
<dbReference type="PROSITE" id="PS00211">
    <property type="entry name" value="ABC_TRANSPORTER_1"/>
    <property type="match status" value="1"/>
</dbReference>
<dbReference type="SUPFAM" id="SSF52540">
    <property type="entry name" value="P-loop containing nucleoside triphosphate hydrolases"/>
    <property type="match status" value="1"/>
</dbReference>
<dbReference type="CDD" id="cd03235">
    <property type="entry name" value="ABC_Metallic_Cations"/>
    <property type="match status" value="1"/>
</dbReference>
<dbReference type="eggNOG" id="COG1121">
    <property type="taxonomic scope" value="Bacteria"/>
</dbReference>
<name>F9DXP3_9BACL</name>
<dbReference type="PROSITE" id="PS50893">
    <property type="entry name" value="ABC_TRANSPORTER_2"/>
    <property type="match status" value="1"/>
</dbReference>
<comment type="caution">
    <text evidence="6">The sequence shown here is derived from an EMBL/GenBank/DDBJ whole genome shotgun (WGS) entry which is preliminary data.</text>
</comment>
<evidence type="ECO:0000256" key="1">
    <source>
        <dbReference type="ARBA" id="ARBA00005417"/>
    </source>
</evidence>
<dbReference type="STRING" id="759851.SAMN04244570_2651"/>
<evidence type="ECO:0000256" key="4">
    <source>
        <dbReference type="ARBA" id="ARBA00022840"/>
    </source>
</evidence>
<evidence type="ECO:0000259" key="5">
    <source>
        <dbReference type="PROSITE" id="PS50893"/>
    </source>
</evidence>
<dbReference type="Gene3D" id="3.40.50.300">
    <property type="entry name" value="P-loop containing nucleotide triphosphate hydrolases"/>
    <property type="match status" value="1"/>
</dbReference>
<evidence type="ECO:0000256" key="3">
    <source>
        <dbReference type="ARBA" id="ARBA00022741"/>
    </source>
</evidence>
<gene>
    <name evidence="6" type="primary">zurA2</name>
    <name evidence="6" type="ORF">HMPREF9372_3574</name>
</gene>
<sequence>MYKGKKIEGGNKMIEPITVESISVSYDGNEVVKDVSFSFEPSSLIGVLGPNGAGKSTLMKAMLGLIHKDHGSVKLGSKTVDEMRKQIAYVPQRSNIDWNFPILVKDTVLLGTYPKVGILRRPKKADKEWAMECLKQVGMEEFANRQIGELSGGQQQRVFLARALAQKADYFFLDEPFVGIDVSSEEVIISILRKLKNDGKIVFVVHHDLSKVKSYFDDLVLINKELIDAGPVNKVFQSGNMTKAYNRQFMLDGLEVSM</sequence>
<dbReference type="GO" id="GO:0016887">
    <property type="term" value="F:ATP hydrolysis activity"/>
    <property type="evidence" value="ECO:0007669"/>
    <property type="project" value="InterPro"/>
</dbReference>
<dbReference type="Pfam" id="PF00005">
    <property type="entry name" value="ABC_tran"/>
    <property type="match status" value="1"/>
</dbReference>
<protein>
    <submittedName>
        <fullName evidence="6">Zinc ABC superfamily ATP binding cassette transporter, ABC protein</fullName>
        <ecNumber evidence="6">3.6.3.34</ecNumber>
    </submittedName>
</protein>
<reference evidence="6 7" key="1">
    <citation type="submission" date="2011-04" db="EMBL/GenBank/DDBJ databases">
        <authorList>
            <person name="Muzny D."/>
            <person name="Qin X."/>
            <person name="Deng J."/>
            <person name="Jiang H."/>
            <person name="Liu Y."/>
            <person name="Qu J."/>
            <person name="Song X.-Z."/>
            <person name="Zhang L."/>
            <person name="Thornton R."/>
            <person name="Coyle M."/>
            <person name="Francisco L."/>
            <person name="Jackson L."/>
            <person name="Javaid M."/>
            <person name="Korchina V."/>
            <person name="Kovar C."/>
            <person name="Mata R."/>
            <person name="Mathew T."/>
            <person name="Ngo R."/>
            <person name="Nguyen L."/>
            <person name="Nguyen N."/>
            <person name="Okwuonu G."/>
            <person name="Ongeri F."/>
            <person name="Pham C."/>
            <person name="Simmons D."/>
            <person name="Wilczek-Boney K."/>
            <person name="Hale W."/>
            <person name="Jakkamsetti A."/>
            <person name="Pham P."/>
            <person name="Ruth R."/>
            <person name="San Lucas F."/>
            <person name="Warren J."/>
            <person name="Zhang J."/>
            <person name="Zhao Z."/>
            <person name="Zhou C."/>
            <person name="Zhu D."/>
            <person name="Lee S."/>
            <person name="Bess C."/>
            <person name="Blankenburg K."/>
            <person name="Forbes L."/>
            <person name="Fu Q."/>
            <person name="Gubbala S."/>
            <person name="Hirani K."/>
            <person name="Jayaseelan J.C."/>
            <person name="Lara F."/>
            <person name="Munidasa M."/>
            <person name="Palculict T."/>
            <person name="Patil S."/>
            <person name="Pu L.-L."/>
            <person name="Saada N."/>
            <person name="Tang L."/>
            <person name="Weissenberger G."/>
            <person name="Zhu Y."/>
            <person name="Hemphill L."/>
            <person name="Shang Y."/>
            <person name="Youmans B."/>
            <person name="Ayvaz T."/>
            <person name="Ross M."/>
            <person name="Santibanez J."/>
            <person name="Aqrawi P."/>
            <person name="Gross S."/>
            <person name="Joshi V."/>
            <person name="Fowler G."/>
            <person name="Nazareth L."/>
            <person name="Reid J."/>
            <person name="Worley K."/>
            <person name="Petrosino J."/>
            <person name="Highlander S."/>
            <person name="Gibbs R."/>
        </authorList>
    </citation>
    <scope>NUCLEOTIDE SEQUENCE [LARGE SCALE GENOMIC DNA]</scope>
    <source>
        <strain evidence="6 7">2681</strain>
    </source>
</reference>
<keyword evidence="3" id="KW-0547">Nucleotide-binding</keyword>
<dbReference type="SMART" id="SM00382">
    <property type="entry name" value="AAA"/>
    <property type="match status" value="1"/>
</dbReference>
<dbReference type="InterPro" id="IPR027417">
    <property type="entry name" value="P-loop_NTPase"/>
</dbReference>
<dbReference type="HOGENOM" id="CLU_000604_1_11_9"/>
<accession>F9DXP3</accession>
<dbReference type="Proteomes" id="UP000005316">
    <property type="component" value="Unassembled WGS sequence"/>
</dbReference>
<dbReference type="InterPro" id="IPR003439">
    <property type="entry name" value="ABC_transporter-like_ATP-bd"/>
</dbReference>
<evidence type="ECO:0000313" key="7">
    <source>
        <dbReference type="Proteomes" id="UP000005316"/>
    </source>
</evidence>
<dbReference type="GO" id="GO:0005524">
    <property type="term" value="F:ATP binding"/>
    <property type="evidence" value="ECO:0007669"/>
    <property type="project" value="UniProtKB-KW"/>
</dbReference>
<dbReference type="InterPro" id="IPR003593">
    <property type="entry name" value="AAA+_ATPase"/>
</dbReference>
<dbReference type="FunFam" id="3.40.50.300:FF:000134">
    <property type="entry name" value="Iron-enterobactin ABC transporter ATP-binding protein"/>
    <property type="match status" value="1"/>
</dbReference>
<dbReference type="AlphaFoldDB" id="F9DXP3"/>
<dbReference type="InterPro" id="IPR017871">
    <property type="entry name" value="ABC_transporter-like_CS"/>
</dbReference>
<organism evidence="6 7">
    <name type="scientific">Sporosarcina newyorkensis 2681</name>
    <dbReference type="NCBI Taxonomy" id="1027292"/>
    <lineage>
        <taxon>Bacteria</taxon>
        <taxon>Bacillati</taxon>
        <taxon>Bacillota</taxon>
        <taxon>Bacilli</taxon>
        <taxon>Bacillales</taxon>
        <taxon>Caryophanaceae</taxon>
        <taxon>Sporosarcina</taxon>
    </lineage>
</organism>
<evidence type="ECO:0000313" key="6">
    <source>
        <dbReference type="EMBL" id="EGQ20238.1"/>
    </source>
</evidence>
<dbReference type="EMBL" id="AFPZ01000114">
    <property type="protein sequence ID" value="EGQ20238.1"/>
    <property type="molecule type" value="Genomic_DNA"/>
</dbReference>
<dbReference type="EC" id="3.6.3.34" evidence="6"/>
<keyword evidence="6" id="KW-0378">Hydrolase</keyword>
<comment type="similarity">
    <text evidence="1">Belongs to the ABC transporter superfamily.</text>
</comment>
<keyword evidence="2" id="KW-0813">Transport</keyword>
<evidence type="ECO:0000256" key="2">
    <source>
        <dbReference type="ARBA" id="ARBA00022448"/>
    </source>
</evidence>
<feature type="domain" description="ABC transporter" evidence="5">
    <location>
        <begin position="17"/>
        <end position="249"/>
    </location>
</feature>
<dbReference type="InterPro" id="IPR050153">
    <property type="entry name" value="Metal_Ion_Import_ABC"/>
</dbReference>
<dbReference type="PANTHER" id="PTHR42734:SF5">
    <property type="entry name" value="IRON TRANSPORT SYSTEM ATP-BINDING PROTEIN HI_0361-RELATED"/>
    <property type="match status" value="1"/>
</dbReference>
<keyword evidence="4" id="KW-0067">ATP-binding</keyword>
<dbReference type="PANTHER" id="PTHR42734">
    <property type="entry name" value="METAL TRANSPORT SYSTEM ATP-BINDING PROTEIN TM_0124-RELATED"/>
    <property type="match status" value="1"/>
</dbReference>